<keyword evidence="4" id="KW-1185">Reference proteome</keyword>
<accession>A0A1X1XUN5</accession>
<protein>
    <recommendedName>
        <fullName evidence="2">Capsule synthesis protein CapA domain-containing protein</fullName>
    </recommendedName>
</protein>
<evidence type="ECO:0000313" key="3">
    <source>
        <dbReference type="EMBL" id="ORW02568.1"/>
    </source>
</evidence>
<dbReference type="AlphaFoldDB" id="A0A1X1XUN5"/>
<dbReference type="CDD" id="cd07381">
    <property type="entry name" value="MPP_CapA"/>
    <property type="match status" value="1"/>
</dbReference>
<organism evidence="3 4">
    <name type="scientific">Mycobacterium kyorinense</name>
    <dbReference type="NCBI Taxonomy" id="487514"/>
    <lineage>
        <taxon>Bacteria</taxon>
        <taxon>Bacillati</taxon>
        <taxon>Actinomycetota</taxon>
        <taxon>Actinomycetes</taxon>
        <taxon>Mycobacteriales</taxon>
        <taxon>Mycobacteriaceae</taxon>
        <taxon>Mycobacterium</taxon>
    </lineage>
</organism>
<dbReference type="SUPFAM" id="SSF56300">
    <property type="entry name" value="Metallo-dependent phosphatases"/>
    <property type="match status" value="1"/>
</dbReference>
<dbReference type="PANTHER" id="PTHR33393">
    <property type="entry name" value="POLYGLUTAMINE SYNTHESIS ACCESSORY PROTEIN RV0574C-RELATED"/>
    <property type="match status" value="1"/>
</dbReference>
<gene>
    <name evidence="3" type="ORF">AWC14_06490</name>
</gene>
<comment type="caution">
    <text evidence="3">The sequence shown here is derived from an EMBL/GenBank/DDBJ whole genome shotgun (WGS) entry which is preliminary data.</text>
</comment>
<evidence type="ECO:0000313" key="4">
    <source>
        <dbReference type="Proteomes" id="UP000193487"/>
    </source>
</evidence>
<dbReference type="Gene3D" id="3.60.21.10">
    <property type="match status" value="1"/>
</dbReference>
<dbReference type="InterPro" id="IPR019079">
    <property type="entry name" value="Capsule_synth_CapA"/>
</dbReference>
<dbReference type="SMART" id="SM00854">
    <property type="entry name" value="PGA_cap"/>
    <property type="match status" value="1"/>
</dbReference>
<dbReference type="Proteomes" id="UP000193487">
    <property type="component" value="Unassembled WGS sequence"/>
</dbReference>
<dbReference type="InterPro" id="IPR052169">
    <property type="entry name" value="CW_Biosynth-Accessory"/>
</dbReference>
<sequence length="367" mass="39430">MSDPTIFLCGDVMTGRGVDQILPRGGDPTLREPVVTDARNYVRLAECANGPIPAPVGDAWPWGEALTVLDEFAPDARILNLETAITADGAFSPGKAVHYRMHPANLGCLTVVRPDVCVLANNHVMDFGPAGLADTLRAITTAGMQPAGAGLNARDAKQPAVLELSDGTRVVIAAAAMTSSGVPRGWAATANRPGVVVADLSERGAVELAERVGALRRPGDLAVVSLHWGSNWGYAVESDQVRFAHRLVDAGVDVVHGHSSHHPRPVEVYRGKLILYGCGDAVNDYEGIGGYEQYRDELRLLYFATIERGSGALTALRLVPMRARRMRLERASLDDAEWLRRTLDDASRRFGTRFHREADGTLAASPA</sequence>
<dbReference type="RefSeq" id="WP_045373367.1">
    <property type="nucleotide sequence ID" value="NZ_BBKA01000003.1"/>
</dbReference>
<dbReference type="Pfam" id="PF09587">
    <property type="entry name" value="PGA_cap"/>
    <property type="match status" value="1"/>
</dbReference>
<feature type="domain" description="Capsule synthesis protein CapA" evidence="2">
    <location>
        <begin position="5"/>
        <end position="285"/>
    </location>
</feature>
<dbReference type="EMBL" id="LQPE01000132">
    <property type="protein sequence ID" value="ORW02568.1"/>
    <property type="molecule type" value="Genomic_DNA"/>
</dbReference>
<dbReference type="InterPro" id="IPR029052">
    <property type="entry name" value="Metallo-depent_PP-like"/>
</dbReference>
<comment type="similarity">
    <text evidence="1">Belongs to the CapA family.</text>
</comment>
<evidence type="ECO:0000259" key="2">
    <source>
        <dbReference type="SMART" id="SM00854"/>
    </source>
</evidence>
<dbReference type="PANTHER" id="PTHR33393:SF11">
    <property type="entry name" value="POLYGLUTAMINE SYNTHESIS ACCESSORY PROTEIN RV0574C-RELATED"/>
    <property type="match status" value="1"/>
</dbReference>
<name>A0A1X1XUN5_9MYCO</name>
<reference evidence="3 4" key="1">
    <citation type="submission" date="2016-01" db="EMBL/GenBank/DDBJ databases">
        <title>The new phylogeny of the genus Mycobacterium.</title>
        <authorList>
            <person name="Tarcisio F."/>
            <person name="Conor M."/>
            <person name="Antonella G."/>
            <person name="Elisabetta G."/>
            <person name="Giulia F.S."/>
            <person name="Sara T."/>
            <person name="Anna F."/>
            <person name="Clotilde B."/>
            <person name="Roberto B."/>
            <person name="Veronica D.S."/>
            <person name="Fabio R."/>
            <person name="Monica P."/>
            <person name="Olivier J."/>
            <person name="Enrico T."/>
            <person name="Nicola S."/>
        </authorList>
    </citation>
    <scope>NUCLEOTIDE SEQUENCE [LARGE SCALE GENOMIC DNA]</scope>
    <source>
        <strain evidence="3 4">DSM 45166</strain>
    </source>
</reference>
<proteinExistence type="inferred from homology"/>
<evidence type="ECO:0000256" key="1">
    <source>
        <dbReference type="ARBA" id="ARBA00005662"/>
    </source>
</evidence>